<reference evidence="1" key="1">
    <citation type="submission" date="2021-06" db="EMBL/GenBank/DDBJ databases">
        <authorList>
            <person name="Kallberg Y."/>
            <person name="Tangrot J."/>
            <person name="Rosling A."/>
        </authorList>
    </citation>
    <scope>NUCLEOTIDE SEQUENCE</scope>
    <source>
        <strain evidence="1">87-6 pot B 2015</strain>
    </source>
</reference>
<evidence type="ECO:0000313" key="2">
    <source>
        <dbReference type="Proteomes" id="UP000789375"/>
    </source>
</evidence>
<name>A0A9N9A1V0_FUNMO</name>
<accession>A0A9N9A1V0</accession>
<dbReference type="EMBL" id="CAJVPP010000811">
    <property type="protein sequence ID" value="CAG8514088.1"/>
    <property type="molecule type" value="Genomic_DNA"/>
</dbReference>
<evidence type="ECO:0000313" key="1">
    <source>
        <dbReference type="EMBL" id="CAG8514088.1"/>
    </source>
</evidence>
<organism evidence="1 2">
    <name type="scientific">Funneliformis mosseae</name>
    <name type="common">Endomycorrhizal fungus</name>
    <name type="synonym">Glomus mosseae</name>
    <dbReference type="NCBI Taxonomy" id="27381"/>
    <lineage>
        <taxon>Eukaryota</taxon>
        <taxon>Fungi</taxon>
        <taxon>Fungi incertae sedis</taxon>
        <taxon>Mucoromycota</taxon>
        <taxon>Glomeromycotina</taxon>
        <taxon>Glomeromycetes</taxon>
        <taxon>Glomerales</taxon>
        <taxon>Glomeraceae</taxon>
        <taxon>Funneliformis</taxon>
    </lineage>
</organism>
<comment type="caution">
    <text evidence="1">The sequence shown here is derived from an EMBL/GenBank/DDBJ whole genome shotgun (WGS) entry which is preliminary data.</text>
</comment>
<dbReference type="Proteomes" id="UP000789375">
    <property type="component" value="Unassembled WGS sequence"/>
</dbReference>
<gene>
    <name evidence="1" type="ORF">FMOSSE_LOCUS4692</name>
</gene>
<sequence>MDTLSYIHYLINDYGQHFLSSVIHCPLSSNDSTADAITFQFEKEWLITEVVGSP</sequence>
<protein>
    <submittedName>
        <fullName evidence="1">7819_t:CDS:1</fullName>
    </submittedName>
</protein>
<proteinExistence type="predicted"/>
<dbReference type="AlphaFoldDB" id="A0A9N9A1V0"/>
<keyword evidence="2" id="KW-1185">Reference proteome</keyword>